<feature type="region of interest" description="Disordered" evidence="1">
    <location>
        <begin position="1000"/>
        <end position="1024"/>
    </location>
</feature>
<name>A0ABQ5S865_9CHLO</name>
<evidence type="ECO:0000256" key="1">
    <source>
        <dbReference type="SAM" id="MobiDB-lite"/>
    </source>
</evidence>
<sequence length="1070" mass="108581">GSSTVQSLVLVGCDAGDGVTLAFYVCFPHRLPVQLVEAVRDSCQRLLDRVLLRAITPKVTGELATELGALRRGTPGTFAVVQMPYSRTGSVGGWTCAPFPPVAIVTGTVPAPLDVTGTVIGSSTLGTDLHFGPQFVSTSATITATTTTNTIAVIPQPAAGQATDGGGSSNAISGSSCNPPQPTLNRTVSTAAARGTRLQLDAGGGVASGACGCAGSSGVGSLHGPESTRAIATCAGIGGGGGSLSELLCHTSSTSASRSRSVTTVRPHHLTTAGSQPGGCITGTGGIMGKAAGDRRKTLAGLSALSTVNNMSGVVVLSSRVPILDTSLGGGGGGGADSWMQIVAGNTGPGSVADASQAFLSSSHHVSGSQMPMAVTPPSPADVLRHTASVIVVRDLEAETHGSCQQQLGALVSSVRESITIAATPNPAVGSCLVAANTAPVMSQVLLLGDGADGAGGAAVGGSIVVRQSGPTTPALYLGWEGSGAGSPPFGIGAAGVGVITNAAAAACGLDSEAADVADLRLVCKLGQGGCGSVFLGQMGPGLEVAVKLLELPSCFDIEHFVGQFSIGPGFGPRLRGTGTGTRNNTAGCGISGSGLGGGFGGDTDLGAVLAAEAVRQQVRARRLLLQSATELAMLTSISHPNIVQVYGVYSDVILETRTTSEGQLSYRLRQHVEILLEEQLMETAAAAGTATVDDIRPADYSNVCSAVCMTLCDLGSLETALTERGFPSPPEATARLGSARGSGRGPNAALGAAGTQGKAVDPNSLAFGVNVQKQMRSVCLTLLEVALALRYLHGRNIIHRDLKPGNILLKSRTPTREDPRGFTTKLADFGLALVLDREPIDPPPSTNVTMQPPPPPPPQQQQQQQPGGRLGPDSGSGHRKVVTPPVRYALSDQPCGTVDHMAPEACRGRGSRLTAAVDVYSFGIVMLEVVTGGRRPFGNMPMERIGRLVMAGTRPLFPAWVPTSYRSLAEACWAQDPAARPTAAQLVVAIRQQLHRFTGTAGSSGVGSDSAGPSATPKRVPSTSHVFSTASYNRATTINNDYQPIAANIVANAADAADAQPNAVHVGNV</sequence>
<dbReference type="InterPro" id="IPR011009">
    <property type="entry name" value="Kinase-like_dom_sf"/>
</dbReference>
<protein>
    <recommendedName>
        <fullName evidence="2">Protein kinase domain-containing protein</fullName>
    </recommendedName>
</protein>
<dbReference type="InterPro" id="IPR000719">
    <property type="entry name" value="Prot_kinase_dom"/>
</dbReference>
<dbReference type="EMBL" id="BSDZ01000023">
    <property type="protein sequence ID" value="GLI65391.1"/>
    <property type="molecule type" value="Genomic_DNA"/>
</dbReference>
<dbReference type="PANTHER" id="PTHR44329:SF214">
    <property type="entry name" value="PROTEIN KINASE DOMAIN-CONTAINING PROTEIN"/>
    <property type="match status" value="1"/>
</dbReference>
<dbReference type="InterPro" id="IPR051681">
    <property type="entry name" value="Ser/Thr_Kinases-Pseudokinases"/>
</dbReference>
<reference evidence="3 4" key="1">
    <citation type="journal article" date="2023" name="IScience">
        <title>Expanded male sex-determining region conserved during the evolution of homothallism in the green alga Volvox.</title>
        <authorList>
            <person name="Yamamoto K."/>
            <person name="Matsuzaki R."/>
            <person name="Mahakham W."/>
            <person name="Heman W."/>
            <person name="Sekimoto H."/>
            <person name="Kawachi M."/>
            <person name="Minakuchi Y."/>
            <person name="Toyoda A."/>
            <person name="Nozaki H."/>
        </authorList>
    </citation>
    <scope>NUCLEOTIDE SEQUENCE [LARGE SCALE GENOMIC DNA]</scope>
    <source>
        <strain evidence="3 4">NIES-4468</strain>
    </source>
</reference>
<dbReference type="Pfam" id="PF00069">
    <property type="entry name" value="Pkinase"/>
    <property type="match status" value="1"/>
</dbReference>
<dbReference type="SUPFAM" id="SSF56112">
    <property type="entry name" value="Protein kinase-like (PK-like)"/>
    <property type="match status" value="1"/>
</dbReference>
<feature type="region of interest" description="Disordered" evidence="1">
    <location>
        <begin position="258"/>
        <end position="277"/>
    </location>
</feature>
<evidence type="ECO:0000259" key="2">
    <source>
        <dbReference type="PROSITE" id="PS50011"/>
    </source>
</evidence>
<keyword evidence="4" id="KW-1185">Reference proteome</keyword>
<evidence type="ECO:0000313" key="3">
    <source>
        <dbReference type="EMBL" id="GLI65391.1"/>
    </source>
</evidence>
<dbReference type="Gene3D" id="1.10.510.10">
    <property type="entry name" value="Transferase(Phosphotransferase) domain 1"/>
    <property type="match status" value="1"/>
</dbReference>
<feature type="compositionally biased region" description="Pro residues" evidence="1">
    <location>
        <begin position="842"/>
        <end position="860"/>
    </location>
</feature>
<evidence type="ECO:0000313" key="4">
    <source>
        <dbReference type="Proteomes" id="UP001165090"/>
    </source>
</evidence>
<feature type="non-terminal residue" evidence="3">
    <location>
        <position position="1"/>
    </location>
</feature>
<dbReference type="SMART" id="SM00220">
    <property type="entry name" value="S_TKc"/>
    <property type="match status" value="1"/>
</dbReference>
<dbReference type="Proteomes" id="UP001165090">
    <property type="component" value="Unassembled WGS sequence"/>
</dbReference>
<gene>
    <name evidence="3" type="ORF">VaNZ11_008947</name>
</gene>
<comment type="caution">
    <text evidence="3">The sequence shown here is derived from an EMBL/GenBank/DDBJ whole genome shotgun (WGS) entry which is preliminary data.</text>
</comment>
<feature type="region of interest" description="Disordered" evidence="1">
    <location>
        <begin position="158"/>
        <end position="189"/>
    </location>
</feature>
<dbReference type="PANTHER" id="PTHR44329">
    <property type="entry name" value="SERINE/THREONINE-PROTEIN KINASE TNNI3K-RELATED"/>
    <property type="match status" value="1"/>
</dbReference>
<dbReference type="PROSITE" id="PS00108">
    <property type="entry name" value="PROTEIN_KINASE_ST"/>
    <property type="match status" value="1"/>
</dbReference>
<dbReference type="PROSITE" id="PS50011">
    <property type="entry name" value="PROTEIN_KINASE_DOM"/>
    <property type="match status" value="1"/>
</dbReference>
<proteinExistence type="predicted"/>
<dbReference type="Pfam" id="PF07714">
    <property type="entry name" value="PK_Tyr_Ser-Thr"/>
    <property type="match status" value="1"/>
</dbReference>
<accession>A0ABQ5S865</accession>
<feature type="compositionally biased region" description="Low complexity" evidence="1">
    <location>
        <begin position="1000"/>
        <end position="1016"/>
    </location>
</feature>
<dbReference type="InterPro" id="IPR008271">
    <property type="entry name" value="Ser/Thr_kinase_AS"/>
</dbReference>
<dbReference type="InterPro" id="IPR001245">
    <property type="entry name" value="Ser-Thr/Tyr_kinase_cat_dom"/>
</dbReference>
<organism evidence="3 4">
    <name type="scientific">Volvox africanus</name>
    <dbReference type="NCBI Taxonomy" id="51714"/>
    <lineage>
        <taxon>Eukaryota</taxon>
        <taxon>Viridiplantae</taxon>
        <taxon>Chlorophyta</taxon>
        <taxon>core chlorophytes</taxon>
        <taxon>Chlorophyceae</taxon>
        <taxon>CS clade</taxon>
        <taxon>Chlamydomonadales</taxon>
        <taxon>Volvocaceae</taxon>
        <taxon>Volvox</taxon>
    </lineage>
</organism>
<feature type="region of interest" description="Disordered" evidence="1">
    <location>
        <begin position="838"/>
        <end position="882"/>
    </location>
</feature>
<feature type="domain" description="Protein kinase" evidence="2">
    <location>
        <begin position="520"/>
        <end position="999"/>
    </location>
</feature>